<feature type="binding site" evidence="10">
    <location>
        <position position="52"/>
    </location>
    <ligand>
        <name>Ca(2+)</name>
        <dbReference type="ChEBI" id="CHEBI:29108"/>
        <label>1</label>
    </ligand>
</feature>
<evidence type="ECO:0000256" key="4">
    <source>
        <dbReference type="ARBA" id="ARBA00022559"/>
    </source>
</evidence>
<feature type="domain" description="Plant heme peroxidase family profile" evidence="14">
    <location>
        <begin position="1"/>
        <end position="66"/>
    </location>
</feature>
<keyword evidence="12" id="KW-1015">Disulfide bond</keyword>
<evidence type="ECO:0000256" key="8">
    <source>
        <dbReference type="ARBA" id="ARBA00023004"/>
    </source>
</evidence>
<dbReference type="InterPro" id="IPR010255">
    <property type="entry name" value="Haem_peroxidase_sf"/>
</dbReference>
<feature type="binding site" evidence="10">
    <location>
        <position position="37"/>
    </location>
    <ligand>
        <name>Ca(2+)</name>
        <dbReference type="ChEBI" id="CHEBI:29108"/>
        <label>1</label>
    </ligand>
</feature>
<dbReference type="GO" id="GO:0020037">
    <property type="term" value="F:heme binding"/>
    <property type="evidence" value="ECO:0007669"/>
    <property type="project" value="InterPro"/>
</dbReference>
<dbReference type="EMBL" id="CM018034">
    <property type="protein sequence ID" value="KAA8544576.1"/>
    <property type="molecule type" value="Genomic_DNA"/>
</dbReference>
<dbReference type="Proteomes" id="UP000325577">
    <property type="component" value="Linkage Group LG11"/>
</dbReference>
<dbReference type="AlphaFoldDB" id="A0A5J5BPG7"/>
<dbReference type="EC" id="1.11.1.7" evidence="3"/>
<reference evidence="15 16" key="1">
    <citation type="submission" date="2019-09" db="EMBL/GenBank/DDBJ databases">
        <title>A chromosome-level genome assembly of the Chinese tupelo Nyssa sinensis.</title>
        <authorList>
            <person name="Yang X."/>
            <person name="Kang M."/>
            <person name="Yang Y."/>
            <person name="Xiong H."/>
            <person name="Wang M."/>
            <person name="Zhang Z."/>
            <person name="Wang Z."/>
            <person name="Wu H."/>
            <person name="Ma T."/>
            <person name="Liu J."/>
            <person name="Xi Z."/>
        </authorList>
    </citation>
    <scope>NUCLEOTIDE SEQUENCE [LARGE SCALE GENOMIC DNA]</scope>
    <source>
        <strain evidence="15">J267</strain>
        <tissue evidence="15">Leaf</tissue>
    </source>
</reference>
<protein>
    <recommendedName>
        <fullName evidence="3">peroxidase</fullName>
        <ecNumber evidence="3">1.11.1.7</ecNumber>
    </recommendedName>
</protein>
<evidence type="ECO:0000256" key="1">
    <source>
        <dbReference type="ARBA" id="ARBA00000189"/>
    </source>
</evidence>
<keyword evidence="10" id="KW-0106">Calcium</keyword>
<evidence type="ECO:0000256" key="2">
    <source>
        <dbReference type="ARBA" id="ARBA00001970"/>
    </source>
</evidence>
<evidence type="ECO:0000256" key="13">
    <source>
        <dbReference type="RuleBase" id="RU004241"/>
    </source>
</evidence>
<organism evidence="15 16">
    <name type="scientific">Nyssa sinensis</name>
    <dbReference type="NCBI Taxonomy" id="561372"/>
    <lineage>
        <taxon>Eukaryota</taxon>
        <taxon>Viridiplantae</taxon>
        <taxon>Streptophyta</taxon>
        <taxon>Embryophyta</taxon>
        <taxon>Tracheophyta</taxon>
        <taxon>Spermatophyta</taxon>
        <taxon>Magnoliopsida</taxon>
        <taxon>eudicotyledons</taxon>
        <taxon>Gunneridae</taxon>
        <taxon>Pentapetalae</taxon>
        <taxon>asterids</taxon>
        <taxon>Cornales</taxon>
        <taxon>Nyssaceae</taxon>
        <taxon>Nyssa</taxon>
    </lineage>
</organism>
<evidence type="ECO:0000256" key="3">
    <source>
        <dbReference type="ARBA" id="ARBA00012313"/>
    </source>
</evidence>
<keyword evidence="6 10" id="KW-0479">Metal-binding</keyword>
<keyword evidence="16" id="KW-1185">Reference proteome</keyword>
<dbReference type="GO" id="GO:0006979">
    <property type="term" value="P:response to oxidative stress"/>
    <property type="evidence" value="ECO:0007669"/>
    <property type="project" value="InterPro"/>
</dbReference>
<dbReference type="SUPFAM" id="SSF48113">
    <property type="entry name" value="Heme-dependent peroxidases"/>
    <property type="match status" value="1"/>
</dbReference>
<feature type="binding site" evidence="10">
    <location>
        <position position="33"/>
    </location>
    <ligand>
        <name>Ca(2+)</name>
        <dbReference type="ChEBI" id="CHEBI:29108"/>
        <label>1</label>
    </ligand>
</feature>
<feature type="binding site" evidence="10">
    <location>
        <position position="28"/>
    </location>
    <ligand>
        <name>Ca(2+)</name>
        <dbReference type="ChEBI" id="CHEBI:29108"/>
        <label>1</label>
    </ligand>
</feature>
<evidence type="ECO:0000256" key="9">
    <source>
        <dbReference type="PIRSR" id="PIRSR600823-1"/>
    </source>
</evidence>
<dbReference type="Pfam" id="PF00141">
    <property type="entry name" value="peroxidase"/>
    <property type="match status" value="1"/>
</dbReference>
<gene>
    <name evidence="15" type="ORF">F0562_022565</name>
</gene>
<dbReference type="PANTHER" id="PTHR31235">
    <property type="entry name" value="PEROXIDASE 25-RELATED"/>
    <property type="match status" value="1"/>
</dbReference>
<evidence type="ECO:0000256" key="12">
    <source>
        <dbReference type="PIRSR" id="PIRSR600823-5"/>
    </source>
</evidence>
<comment type="similarity">
    <text evidence="13">Belongs to the peroxidase family.</text>
</comment>
<dbReference type="Gene3D" id="1.10.520.10">
    <property type="match status" value="1"/>
</dbReference>
<evidence type="ECO:0000259" key="14">
    <source>
        <dbReference type="PROSITE" id="PS50873"/>
    </source>
</evidence>
<evidence type="ECO:0000256" key="5">
    <source>
        <dbReference type="ARBA" id="ARBA00022617"/>
    </source>
</evidence>
<keyword evidence="4" id="KW-0575">Peroxidase</keyword>
<evidence type="ECO:0000313" key="15">
    <source>
        <dbReference type="EMBL" id="KAA8544576.1"/>
    </source>
</evidence>
<evidence type="ECO:0000313" key="16">
    <source>
        <dbReference type="Proteomes" id="UP000325577"/>
    </source>
</evidence>
<comment type="cofactor">
    <cofactor evidence="10">
        <name>Ca(2+)</name>
        <dbReference type="ChEBI" id="CHEBI:29108"/>
    </cofactor>
    <text evidence="10">Binds 2 calcium ions per subunit.</text>
</comment>
<dbReference type="InterPro" id="IPR000823">
    <property type="entry name" value="Peroxidase_pln"/>
</dbReference>
<keyword evidence="8" id="KW-0408">Iron</keyword>
<feature type="active site" description="Proton acceptor" evidence="9">
    <location>
        <position position="27"/>
    </location>
</feature>
<evidence type="ECO:0000256" key="6">
    <source>
        <dbReference type="ARBA" id="ARBA00022723"/>
    </source>
</evidence>
<keyword evidence="5" id="KW-0349">Heme</keyword>
<proteinExistence type="inferred from homology"/>
<keyword evidence="7" id="KW-0560">Oxidoreductase</keyword>
<accession>A0A5J5BPG7</accession>
<dbReference type="OrthoDB" id="1718074at2759"/>
<dbReference type="InterPro" id="IPR002016">
    <property type="entry name" value="Haem_peroxidase"/>
</dbReference>
<dbReference type="GO" id="GO:0140825">
    <property type="term" value="F:lactoperoxidase activity"/>
    <property type="evidence" value="ECO:0007669"/>
    <property type="project" value="UniProtKB-EC"/>
</dbReference>
<evidence type="ECO:0000256" key="7">
    <source>
        <dbReference type="ARBA" id="ARBA00023002"/>
    </source>
</evidence>
<name>A0A5J5BPG7_9ASTE</name>
<dbReference type="PROSITE" id="PS50873">
    <property type="entry name" value="PEROXIDASE_4"/>
    <property type="match status" value="1"/>
</dbReference>
<feature type="site" description="Transition state stabilizer" evidence="11">
    <location>
        <position position="23"/>
    </location>
</feature>
<sequence>MIIRSTMNQIFPQHQNALAQLLRLLFHDCFIEGCDASVLLDDSNGNENHSIEKWAIPNLTLKGCELHSTAQNISSALYLTGGTSDINGISWVPMESWLQANKSWLPVVVYSDSQDASQICVSYNSYSSNQLMPNSEAASLISSYLPLSE</sequence>
<evidence type="ECO:0000256" key="10">
    <source>
        <dbReference type="PIRSR" id="PIRSR600823-3"/>
    </source>
</evidence>
<dbReference type="GO" id="GO:0046872">
    <property type="term" value="F:metal ion binding"/>
    <property type="evidence" value="ECO:0007669"/>
    <property type="project" value="UniProtKB-KW"/>
</dbReference>
<comment type="cofactor">
    <cofactor evidence="2">
        <name>heme b</name>
        <dbReference type="ChEBI" id="CHEBI:60344"/>
    </cofactor>
</comment>
<comment type="catalytic activity">
    <reaction evidence="1">
        <text>2 a phenolic donor + H2O2 = 2 a phenolic radical donor + 2 H2O</text>
        <dbReference type="Rhea" id="RHEA:56136"/>
        <dbReference type="ChEBI" id="CHEBI:15377"/>
        <dbReference type="ChEBI" id="CHEBI:16240"/>
        <dbReference type="ChEBI" id="CHEBI:139520"/>
        <dbReference type="ChEBI" id="CHEBI:139521"/>
        <dbReference type="EC" id="1.11.1.7"/>
    </reaction>
</comment>
<feature type="binding site" evidence="10">
    <location>
        <position position="35"/>
    </location>
    <ligand>
        <name>Ca(2+)</name>
        <dbReference type="ChEBI" id="CHEBI:29108"/>
        <label>1</label>
    </ligand>
</feature>
<feature type="disulfide bond" evidence="12">
    <location>
        <begin position="29"/>
        <end position="34"/>
    </location>
</feature>
<evidence type="ECO:0000256" key="11">
    <source>
        <dbReference type="PIRSR" id="PIRSR600823-4"/>
    </source>
</evidence>